<evidence type="ECO:0000313" key="2">
    <source>
        <dbReference type="EMBL" id="CAF1360711.1"/>
    </source>
</evidence>
<feature type="domain" description="F-box" evidence="1">
    <location>
        <begin position="2"/>
        <end position="50"/>
    </location>
</feature>
<proteinExistence type="predicted"/>
<dbReference type="InterPro" id="IPR001810">
    <property type="entry name" value="F-box_dom"/>
</dbReference>
<dbReference type="InterPro" id="IPR036047">
    <property type="entry name" value="F-box-like_dom_sf"/>
</dbReference>
<evidence type="ECO:0000313" key="3">
    <source>
        <dbReference type="Proteomes" id="UP000663828"/>
    </source>
</evidence>
<dbReference type="PROSITE" id="PS50181">
    <property type="entry name" value="FBOX"/>
    <property type="match status" value="1"/>
</dbReference>
<name>A0A815I3G9_ADIRI</name>
<dbReference type="AlphaFoldDB" id="A0A815I3G9"/>
<comment type="caution">
    <text evidence="2">The sequence shown here is derived from an EMBL/GenBank/DDBJ whole genome shotgun (WGS) entry which is preliminary data.</text>
</comment>
<dbReference type="SUPFAM" id="SSF81383">
    <property type="entry name" value="F-box domain"/>
    <property type="match status" value="1"/>
</dbReference>
<dbReference type="Gene3D" id="3.80.10.10">
    <property type="entry name" value="Ribonuclease Inhibitor"/>
    <property type="match status" value="1"/>
</dbReference>
<gene>
    <name evidence="2" type="ORF">XAT740_LOCUS31998</name>
</gene>
<evidence type="ECO:0000259" key="1">
    <source>
        <dbReference type="PROSITE" id="PS50181"/>
    </source>
</evidence>
<sequence>MSSLFEYLPNELIYDVFQYLDTRDLYYGFWGLNSRLNTILRSLRNLSLTMDKNDPALISVFSPRVVQLKLNTWHEIDLRRFSNLKVLILHRTTRFQVAQIRPHAVPYLTSLSLSLAFDFWSSAQLAQEVFSNGFPLLRHADLGRVDVPYTRSWSLSPHLLSVCVYSGDPIIIPLIVVSCPYLRSLQVQIFGDNHHIGLPALRLNHPLKRFTFVDSYGVVSLSDMSLLLSYVFNVEYIHLTLFEISFTRLASILNHQLHRLKTFDCYIHDSAVNVDLDEIRAMGPCFERIQYYEKSHDVRYFTNKQV</sequence>
<reference evidence="2" key="1">
    <citation type="submission" date="2021-02" db="EMBL/GenBank/DDBJ databases">
        <authorList>
            <person name="Nowell W R."/>
        </authorList>
    </citation>
    <scope>NUCLEOTIDE SEQUENCE</scope>
</reference>
<accession>A0A815I3G9</accession>
<keyword evidence="3" id="KW-1185">Reference proteome</keyword>
<organism evidence="2 3">
    <name type="scientific">Adineta ricciae</name>
    <name type="common">Rotifer</name>
    <dbReference type="NCBI Taxonomy" id="249248"/>
    <lineage>
        <taxon>Eukaryota</taxon>
        <taxon>Metazoa</taxon>
        <taxon>Spiralia</taxon>
        <taxon>Gnathifera</taxon>
        <taxon>Rotifera</taxon>
        <taxon>Eurotatoria</taxon>
        <taxon>Bdelloidea</taxon>
        <taxon>Adinetida</taxon>
        <taxon>Adinetidae</taxon>
        <taxon>Adineta</taxon>
    </lineage>
</organism>
<dbReference type="EMBL" id="CAJNOR010002952">
    <property type="protein sequence ID" value="CAF1360711.1"/>
    <property type="molecule type" value="Genomic_DNA"/>
</dbReference>
<dbReference type="Proteomes" id="UP000663828">
    <property type="component" value="Unassembled WGS sequence"/>
</dbReference>
<protein>
    <recommendedName>
        <fullName evidence="1">F-box domain-containing protein</fullName>
    </recommendedName>
</protein>
<dbReference type="InterPro" id="IPR032675">
    <property type="entry name" value="LRR_dom_sf"/>
</dbReference>